<dbReference type="AlphaFoldDB" id="A0A1A9RYU8"/>
<keyword evidence="4" id="KW-1185">Reference proteome</keyword>
<dbReference type="Proteomes" id="UP000077885">
    <property type="component" value="Unassembled WGS sequence"/>
</dbReference>
<dbReference type="InterPro" id="IPR003680">
    <property type="entry name" value="Flavodoxin_fold"/>
</dbReference>
<reference evidence="4" key="1">
    <citation type="submission" date="2016-05" db="EMBL/GenBank/DDBJ databases">
        <title>Draft genome of Corynebacterium afermentans subsp. afermentans LCDC 88199T.</title>
        <authorList>
            <person name="Bernier A.-M."/>
            <person name="Bernard K."/>
        </authorList>
    </citation>
    <scope>NUCLEOTIDE SEQUENCE [LARGE SCALE GENOMIC DNA]</scope>
    <source>
        <strain evidence="4">NML02-A-017</strain>
    </source>
</reference>
<dbReference type="OrthoDB" id="9798454at2"/>
<dbReference type="RefSeq" id="WP_067591460.1">
    <property type="nucleotide sequence ID" value="NZ_LXSL01000014.1"/>
</dbReference>
<evidence type="ECO:0000256" key="1">
    <source>
        <dbReference type="ARBA" id="ARBA00023002"/>
    </source>
</evidence>
<dbReference type="GO" id="GO:0010181">
    <property type="term" value="F:FMN binding"/>
    <property type="evidence" value="ECO:0007669"/>
    <property type="project" value="TreeGrafter"/>
</dbReference>
<dbReference type="EMBL" id="LXSL01000014">
    <property type="protein sequence ID" value="OAM29363.1"/>
    <property type="molecule type" value="Genomic_DNA"/>
</dbReference>
<evidence type="ECO:0000259" key="2">
    <source>
        <dbReference type="Pfam" id="PF02525"/>
    </source>
</evidence>
<protein>
    <submittedName>
        <fullName evidence="3">NAD(P)H oxidoreductase</fullName>
    </submittedName>
</protein>
<keyword evidence="1" id="KW-0560">Oxidoreductase</keyword>
<dbReference type="SUPFAM" id="SSF52218">
    <property type="entry name" value="Flavoproteins"/>
    <property type="match status" value="1"/>
</dbReference>
<proteinExistence type="predicted"/>
<accession>A0A1A9RYU8</accession>
<dbReference type="Gene3D" id="3.40.50.360">
    <property type="match status" value="1"/>
</dbReference>
<feature type="domain" description="Flavodoxin-like fold" evidence="2">
    <location>
        <begin position="1"/>
        <end position="175"/>
    </location>
</feature>
<comment type="caution">
    <text evidence="3">The sequence shown here is derived from an EMBL/GenBank/DDBJ whole genome shotgun (WGS) entry which is preliminary data.</text>
</comment>
<evidence type="ECO:0000313" key="3">
    <source>
        <dbReference type="EMBL" id="OAM29363.1"/>
    </source>
</evidence>
<evidence type="ECO:0000313" key="4">
    <source>
        <dbReference type="Proteomes" id="UP000077885"/>
    </source>
</evidence>
<dbReference type="PANTHER" id="PTHR47307:SF1">
    <property type="entry name" value="GLUTATHIONE-REGULATED POTASSIUM-EFFLUX SYSTEM ANCILLARY PROTEIN KEFG"/>
    <property type="match status" value="1"/>
</dbReference>
<dbReference type="PANTHER" id="PTHR47307">
    <property type="entry name" value="GLUTATHIONE-REGULATED POTASSIUM-EFFLUX SYSTEM ANCILLARY PROTEIN KEFG"/>
    <property type="match status" value="1"/>
</dbReference>
<name>A0A1A9RYU8_9NEIS</name>
<organism evidence="3 4">
    <name type="scientific">Eikenella longinqua</name>
    <dbReference type="NCBI Taxonomy" id="1795827"/>
    <lineage>
        <taxon>Bacteria</taxon>
        <taxon>Pseudomonadati</taxon>
        <taxon>Pseudomonadota</taxon>
        <taxon>Betaproteobacteria</taxon>
        <taxon>Neisseriales</taxon>
        <taxon>Neisseriaceae</taxon>
        <taxon>Eikenella</taxon>
    </lineage>
</organism>
<dbReference type="InterPro" id="IPR046980">
    <property type="entry name" value="KefG/KefF"/>
</dbReference>
<gene>
    <name evidence="3" type="ORF">A7P95_03905</name>
</gene>
<dbReference type="STRING" id="1795827.A7P95_03905"/>
<dbReference type="GO" id="GO:0003955">
    <property type="term" value="F:NAD(P)H dehydrogenase (quinone) activity"/>
    <property type="evidence" value="ECO:0007669"/>
    <property type="project" value="TreeGrafter"/>
</dbReference>
<dbReference type="GO" id="GO:0009055">
    <property type="term" value="F:electron transfer activity"/>
    <property type="evidence" value="ECO:0007669"/>
    <property type="project" value="TreeGrafter"/>
</dbReference>
<dbReference type="InterPro" id="IPR029039">
    <property type="entry name" value="Flavoprotein-like_sf"/>
</dbReference>
<dbReference type="Pfam" id="PF02525">
    <property type="entry name" value="Flavodoxin_2"/>
    <property type="match status" value="1"/>
</dbReference>
<sequence length="182" mass="20224">MKTLIILAHPNLAQSTVNRRWLAELAKHPEHYTVHKLYEAYPSGKIDVAREQALVEAHDNLVFQFPVYWFNCPPLLKQWFDDVLAYGWAYGSKGKALAGRKTGIAVSLGAPAADYTAQGSVGHTVAEALRPFELSLRYCNADWQPPFAFHTIDSNAGYDAAAEQLVAQSAADYLAHLQKYFG</sequence>